<dbReference type="PANTHER" id="PTHR31672">
    <property type="entry name" value="BNACNNG10540D PROTEIN"/>
    <property type="match status" value="1"/>
</dbReference>
<dbReference type="OrthoDB" id="1924677at2759"/>
<dbReference type="Pfam" id="PF00646">
    <property type="entry name" value="F-box"/>
    <property type="match status" value="1"/>
</dbReference>
<dbReference type="PROSITE" id="PS50181">
    <property type="entry name" value="FBOX"/>
    <property type="match status" value="1"/>
</dbReference>
<name>A0A8T2UI65_CERRI</name>
<comment type="caution">
    <text evidence="2">The sequence shown here is derived from an EMBL/GenBank/DDBJ whole genome shotgun (WGS) entry which is preliminary data.</text>
</comment>
<dbReference type="SMART" id="SM00256">
    <property type="entry name" value="FBOX"/>
    <property type="match status" value="1"/>
</dbReference>
<proteinExistence type="predicted"/>
<protein>
    <recommendedName>
        <fullName evidence="1">F-box domain-containing protein</fullName>
    </recommendedName>
</protein>
<dbReference type="InterPro" id="IPR050796">
    <property type="entry name" value="SCF_F-box_component"/>
</dbReference>
<accession>A0A8T2UI65</accession>
<evidence type="ECO:0000313" key="3">
    <source>
        <dbReference type="Proteomes" id="UP000825935"/>
    </source>
</evidence>
<dbReference type="EMBL" id="CM035411">
    <property type="protein sequence ID" value="KAH7435162.1"/>
    <property type="molecule type" value="Genomic_DNA"/>
</dbReference>
<dbReference type="PANTHER" id="PTHR31672:SF2">
    <property type="entry name" value="F-BOX DOMAIN-CONTAINING PROTEIN"/>
    <property type="match status" value="1"/>
</dbReference>
<dbReference type="AlphaFoldDB" id="A0A8T2UI65"/>
<gene>
    <name evidence="2" type="ORF">KP509_06G052800</name>
</gene>
<dbReference type="Gene3D" id="1.20.1280.50">
    <property type="match status" value="1"/>
</dbReference>
<dbReference type="Proteomes" id="UP000825935">
    <property type="component" value="Chromosome 6"/>
</dbReference>
<reference evidence="2" key="1">
    <citation type="submission" date="2021-08" db="EMBL/GenBank/DDBJ databases">
        <title>WGS assembly of Ceratopteris richardii.</title>
        <authorList>
            <person name="Marchant D.B."/>
            <person name="Chen G."/>
            <person name="Jenkins J."/>
            <person name="Shu S."/>
            <person name="Leebens-Mack J."/>
            <person name="Grimwood J."/>
            <person name="Schmutz J."/>
            <person name="Soltis P."/>
            <person name="Soltis D."/>
            <person name="Chen Z.-H."/>
        </authorList>
    </citation>
    <scope>NUCLEOTIDE SEQUENCE</scope>
    <source>
        <strain evidence="2">Whitten #5841</strain>
        <tissue evidence="2">Leaf</tissue>
    </source>
</reference>
<dbReference type="InterPro" id="IPR001810">
    <property type="entry name" value="F-box_dom"/>
</dbReference>
<sequence>MGWTVEALPDDVMHNIMTRVPIDSLVRCAAVCKSWYASIRCAKFCSSIGSLHPPPHLLYVWGLDKSQRHFALIYNPFSNTWHEIFKSPELSTLTSSSQPMKSESFSLRPCPLARLFYSSSELAILLTCQSISAA</sequence>
<evidence type="ECO:0000259" key="1">
    <source>
        <dbReference type="PROSITE" id="PS50181"/>
    </source>
</evidence>
<dbReference type="InterPro" id="IPR036047">
    <property type="entry name" value="F-box-like_dom_sf"/>
</dbReference>
<evidence type="ECO:0000313" key="2">
    <source>
        <dbReference type="EMBL" id="KAH7435162.1"/>
    </source>
</evidence>
<organism evidence="2 3">
    <name type="scientific">Ceratopteris richardii</name>
    <name type="common">Triangle waterfern</name>
    <dbReference type="NCBI Taxonomy" id="49495"/>
    <lineage>
        <taxon>Eukaryota</taxon>
        <taxon>Viridiplantae</taxon>
        <taxon>Streptophyta</taxon>
        <taxon>Embryophyta</taxon>
        <taxon>Tracheophyta</taxon>
        <taxon>Polypodiopsida</taxon>
        <taxon>Polypodiidae</taxon>
        <taxon>Polypodiales</taxon>
        <taxon>Pteridineae</taxon>
        <taxon>Pteridaceae</taxon>
        <taxon>Parkerioideae</taxon>
        <taxon>Ceratopteris</taxon>
    </lineage>
</organism>
<keyword evidence="3" id="KW-1185">Reference proteome</keyword>
<dbReference type="SUPFAM" id="SSF81383">
    <property type="entry name" value="F-box domain"/>
    <property type="match status" value="1"/>
</dbReference>
<feature type="domain" description="F-box" evidence="1">
    <location>
        <begin position="2"/>
        <end position="39"/>
    </location>
</feature>